<dbReference type="Proteomes" id="UP000036681">
    <property type="component" value="Unplaced"/>
</dbReference>
<name>A0A0M3IRR5_ASCLU</name>
<accession>A0A0M3IRR5</accession>
<dbReference type="WBParaSite" id="ALUE_0002144301-mRNA-1">
    <property type="protein sequence ID" value="ALUE_0002144301-mRNA-1"/>
    <property type="gene ID" value="ALUE_0002144301"/>
</dbReference>
<reference evidence="2" key="1">
    <citation type="submission" date="2017-02" db="UniProtKB">
        <authorList>
            <consortium name="WormBaseParasite"/>
        </authorList>
    </citation>
    <scope>IDENTIFICATION</scope>
</reference>
<organism evidence="1 2">
    <name type="scientific">Ascaris lumbricoides</name>
    <name type="common">Giant roundworm</name>
    <dbReference type="NCBI Taxonomy" id="6252"/>
    <lineage>
        <taxon>Eukaryota</taxon>
        <taxon>Metazoa</taxon>
        <taxon>Ecdysozoa</taxon>
        <taxon>Nematoda</taxon>
        <taxon>Chromadorea</taxon>
        <taxon>Rhabditida</taxon>
        <taxon>Spirurina</taxon>
        <taxon>Ascaridomorpha</taxon>
        <taxon>Ascaridoidea</taxon>
        <taxon>Ascarididae</taxon>
        <taxon>Ascaris</taxon>
    </lineage>
</organism>
<evidence type="ECO:0000313" key="2">
    <source>
        <dbReference type="WBParaSite" id="ALUE_0002144301-mRNA-1"/>
    </source>
</evidence>
<sequence>MCQFVGDHKCHSRLLPSRRFRFIYQHGHLTISC</sequence>
<dbReference type="AlphaFoldDB" id="A0A0M3IRR5"/>
<proteinExistence type="predicted"/>
<keyword evidence="1" id="KW-1185">Reference proteome</keyword>
<protein>
    <submittedName>
        <fullName evidence="2">Uncharacterized protein</fullName>
    </submittedName>
</protein>
<evidence type="ECO:0000313" key="1">
    <source>
        <dbReference type="Proteomes" id="UP000036681"/>
    </source>
</evidence>